<dbReference type="Pfam" id="PF00561">
    <property type="entry name" value="Abhydrolase_1"/>
    <property type="match status" value="1"/>
</dbReference>
<keyword evidence="2" id="KW-0378">Hydrolase</keyword>
<protein>
    <submittedName>
        <fullName evidence="2">Hydrolase, alpha/beta fold family domain protein</fullName>
    </submittedName>
</protein>
<evidence type="ECO:0000313" key="3">
    <source>
        <dbReference type="Proteomes" id="UP000000637"/>
    </source>
</evidence>
<dbReference type="ESTHER" id="artat-a1r9g3">
    <property type="family name" value="6_AlphaBeta_hydrolase"/>
</dbReference>
<organism evidence="2 3">
    <name type="scientific">Paenarthrobacter aurescens (strain TC1)</name>
    <dbReference type="NCBI Taxonomy" id="290340"/>
    <lineage>
        <taxon>Bacteria</taxon>
        <taxon>Bacillati</taxon>
        <taxon>Actinomycetota</taxon>
        <taxon>Actinomycetes</taxon>
        <taxon>Micrococcales</taxon>
        <taxon>Micrococcaceae</taxon>
        <taxon>Paenarthrobacter</taxon>
    </lineage>
</organism>
<dbReference type="Gene3D" id="3.40.50.1820">
    <property type="entry name" value="alpha/beta hydrolase"/>
    <property type="match status" value="1"/>
</dbReference>
<accession>A1R9G3</accession>
<dbReference type="KEGG" id="aau:AAur_3178"/>
<keyword evidence="3" id="KW-1185">Reference proteome</keyword>
<evidence type="ECO:0000259" key="1">
    <source>
        <dbReference type="Pfam" id="PF00561"/>
    </source>
</evidence>
<dbReference type="HOGENOM" id="CLU_020336_50_2_11"/>
<proteinExistence type="predicted"/>
<reference evidence="2 3" key="1">
    <citation type="journal article" date="2006" name="PLoS Genet.">
        <title>Secrets of soil survival revealed by the genome sequence of Arthrobacter aurescens TC1.</title>
        <authorList>
            <person name="Mongodin E.F."/>
            <person name="Shapir N."/>
            <person name="Daugherty S.C."/>
            <person name="DeBoy R.T."/>
            <person name="Emerson J.B."/>
            <person name="Shvartzbeyn A."/>
            <person name="Radune D."/>
            <person name="Vamathevan J."/>
            <person name="Riggs F."/>
            <person name="Grinberg V."/>
            <person name="Khouri H."/>
            <person name="Wackett L.P."/>
            <person name="Nelson K.E."/>
            <person name="Sadowsky M.J."/>
        </authorList>
    </citation>
    <scope>NUCLEOTIDE SEQUENCE [LARGE SCALE GENOMIC DNA]</scope>
    <source>
        <strain evidence="2 3">TC1</strain>
    </source>
</reference>
<dbReference type="Proteomes" id="UP000000637">
    <property type="component" value="Chromosome"/>
</dbReference>
<dbReference type="eggNOG" id="COG2267">
    <property type="taxonomic scope" value="Bacteria"/>
</dbReference>
<dbReference type="EMBL" id="CP000474">
    <property type="protein sequence ID" value="ABM08728.1"/>
    <property type="molecule type" value="Genomic_DNA"/>
</dbReference>
<dbReference type="PANTHER" id="PTHR43798">
    <property type="entry name" value="MONOACYLGLYCEROL LIPASE"/>
    <property type="match status" value="1"/>
</dbReference>
<gene>
    <name evidence="2" type="ordered locus">AAur_3178</name>
</gene>
<sequence length="288" mass="31211">MHTLLSAAGRAYAGAMESEVRTVSLNTGIRVPCFVRGNLERTADDGDSPLLLLHAWSESWRSFGRLIASLPDLTIVAPDLRGHGGADKPSGGYTVSEVAEDIAAVLEALGIARANVLGSSSGGYVAQQLAVMRPDLLASLVLVGTPLSLHTRPPFADEVDALTDPISEDWVRDSLSWYRLLHTVPADYIEERVRDGLAMPASIWKESLRGYYQALPPTETGNISAPTLILWGAHDHLVPRQHQETLAGRIKGARLKIYEDTGHLVLWECPERVAEDVASFLGELSECG</sequence>
<dbReference type="InterPro" id="IPR000073">
    <property type="entry name" value="AB_hydrolase_1"/>
</dbReference>
<dbReference type="STRING" id="290340.AAur_3178"/>
<dbReference type="PRINTS" id="PR00111">
    <property type="entry name" value="ABHYDROLASE"/>
</dbReference>
<evidence type="ECO:0000313" key="2">
    <source>
        <dbReference type="EMBL" id="ABM08728.1"/>
    </source>
</evidence>
<name>A1R9G3_PAEAT</name>
<dbReference type="InterPro" id="IPR029058">
    <property type="entry name" value="AB_hydrolase_fold"/>
</dbReference>
<dbReference type="AlphaFoldDB" id="A1R9G3"/>
<dbReference type="GO" id="GO:0016787">
    <property type="term" value="F:hydrolase activity"/>
    <property type="evidence" value="ECO:0007669"/>
    <property type="project" value="UniProtKB-KW"/>
</dbReference>
<dbReference type="SUPFAM" id="SSF53474">
    <property type="entry name" value="alpha/beta-Hydrolases"/>
    <property type="match status" value="1"/>
</dbReference>
<dbReference type="InterPro" id="IPR050266">
    <property type="entry name" value="AB_hydrolase_sf"/>
</dbReference>
<dbReference type="PANTHER" id="PTHR43798:SF33">
    <property type="entry name" value="HYDROLASE, PUTATIVE (AFU_ORTHOLOGUE AFUA_2G14860)-RELATED"/>
    <property type="match status" value="1"/>
</dbReference>
<dbReference type="GO" id="GO:0016020">
    <property type="term" value="C:membrane"/>
    <property type="evidence" value="ECO:0007669"/>
    <property type="project" value="TreeGrafter"/>
</dbReference>
<feature type="domain" description="AB hydrolase-1" evidence="1">
    <location>
        <begin position="49"/>
        <end position="268"/>
    </location>
</feature>